<proteinExistence type="predicted"/>
<keyword evidence="2" id="KW-1185">Reference proteome</keyword>
<name>A0ACC1NR85_9HYPO</name>
<evidence type="ECO:0000313" key="2">
    <source>
        <dbReference type="Proteomes" id="UP001143910"/>
    </source>
</evidence>
<sequence>MATSKRKSLMVLLAAVSVLFLLYQRQHFVNPMPVSRGGDHTRKVGGLLGDINNSTLGFEKIFVMGLPDRTDRRDQMVLQAGLSNIVIDFIDGARGEDINPKAVPANENGDKLRPGALGCWRGHMNALQE</sequence>
<protein>
    <submittedName>
        <fullName evidence="1">Uncharacterized protein</fullName>
    </submittedName>
</protein>
<organism evidence="1 2">
    <name type="scientific">Zarea fungicola</name>
    <dbReference type="NCBI Taxonomy" id="93591"/>
    <lineage>
        <taxon>Eukaryota</taxon>
        <taxon>Fungi</taxon>
        <taxon>Dikarya</taxon>
        <taxon>Ascomycota</taxon>
        <taxon>Pezizomycotina</taxon>
        <taxon>Sordariomycetes</taxon>
        <taxon>Hypocreomycetidae</taxon>
        <taxon>Hypocreales</taxon>
        <taxon>Cordycipitaceae</taxon>
        <taxon>Zarea</taxon>
    </lineage>
</organism>
<comment type="caution">
    <text evidence="1">The sequence shown here is derived from an EMBL/GenBank/DDBJ whole genome shotgun (WGS) entry which is preliminary data.</text>
</comment>
<reference evidence="1" key="1">
    <citation type="submission" date="2022-08" db="EMBL/GenBank/DDBJ databases">
        <title>Genome Sequence of Lecanicillium fungicola.</title>
        <authorList>
            <person name="Buettner E."/>
        </authorList>
    </citation>
    <scope>NUCLEOTIDE SEQUENCE</scope>
    <source>
        <strain evidence="1">Babe33</strain>
    </source>
</reference>
<accession>A0ACC1NR85</accession>
<evidence type="ECO:0000313" key="1">
    <source>
        <dbReference type="EMBL" id="KAJ2981584.1"/>
    </source>
</evidence>
<gene>
    <name evidence="1" type="ORF">NQ176_g1943</name>
</gene>
<dbReference type="EMBL" id="JANJQO010000122">
    <property type="protein sequence ID" value="KAJ2981584.1"/>
    <property type="molecule type" value="Genomic_DNA"/>
</dbReference>
<dbReference type="Proteomes" id="UP001143910">
    <property type="component" value="Unassembled WGS sequence"/>
</dbReference>